<dbReference type="PIRSF" id="PIRSF005413">
    <property type="entry name" value="COX11"/>
    <property type="match status" value="1"/>
</dbReference>
<reference evidence="10 11" key="1">
    <citation type="journal article" date="2010" name="Int. J. Syst. Evol. Microbiol.">
        <title>Thiohalobacter thiocyanaticus gen. nov., sp. nov., a moderately halophilic, sulfur-oxidizing gammaproteobacterium from hypersaline lakes, that utilizes thiocyanate.</title>
        <authorList>
            <person name="Sorokin D.Y."/>
            <person name="Kovaleva O.L."/>
            <person name="Tourova T.P."/>
            <person name="Muyzer G."/>
        </authorList>
    </citation>
    <scope>NUCLEOTIDE SEQUENCE [LARGE SCALE GENOMIC DNA]</scope>
    <source>
        <strain evidence="10 11">Hrh1</strain>
    </source>
</reference>
<comment type="similarity">
    <text evidence="3">Belongs to the COX11/CtaG family.</text>
</comment>
<dbReference type="OrthoDB" id="9804841at2"/>
<dbReference type="AlphaFoldDB" id="A0A426QMU9"/>
<dbReference type="PANTHER" id="PTHR21320">
    <property type="entry name" value="CYTOCHROME C OXIDASE ASSEMBLY PROTEIN COX11-RELATED"/>
    <property type="match status" value="1"/>
</dbReference>
<accession>A0A426QMU9</accession>
<dbReference type="NCBIfam" id="NF003465">
    <property type="entry name" value="PRK05089.1"/>
    <property type="match status" value="1"/>
</dbReference>
<evidence type="ECO:0000256" key="9">
    <source>
        <dbReference type="ARBA" id="ARBA00023136"/>
    </source>
</evidence>
<dbReference type="InterPro" id="IPR007533">
    <property type="entry name" value="Cyt_c_oxidase_assmbl_CtaG"/>
</dbReference>
<evidence type="ECO:0000256" key="7">
    <source>
        <dbReference type="ARBA" id="ARBA00022989"/>
    </source>
</evidence>
<dbReference type="GO" id="GO:0005507">
    <property type="term" value="F:copper ion binding"/>
    <property type="evidence" value="ECO:0007669"/>
    <property type="project" value="InterPro"/>
</dbReference>
<evidence type="ECO:0000256" key="1">
    <source>
        <dbReference type="ARBA" id="ARBA00004007"/>
    </source>
</evidence>
<comment type="caution">
    <text evidence="10">The sequence shown here is derived from an EMBL/GenBank/DDBJ whole genome shotgun (WGS) entry which is preliminary data.</text>
</comment>
<name>A0A426QMU9_9GAMM</name>
<proteinExistence type="inferred from homology"/>
<dbReference type="Pfam" id="PF04442">
    <property type="entry name" value="CtaG_Cox11"/>
    <property type="match status" value="1"/>
</dbReference>
<evidence type="ECO:0000256" key="4">
    <source>
        <dbReference type="ARBA" id="ARBA00015384"/>
    </source>
</evidence>
<comment type="subcellular location">
    <subcellularLocation>
        <location evidence="2">Cell inner membrane</location>
        <topology evidence="2">Single-pass type II membrane protein</topology>
        <orientation evidence="2">Periplasmic side</orientation>
    </subcellularLocation>
</comment>
<dbReference type="EMBL" id="QZMU01000001">
    <property type="protein sequence ID" value="RRQ23095.1"/>
    <property type="molecule type" value="Genomic_DNA"/>
</dbReference>
<dbReference type="Proteomes" id="UP000287798">
    <property type="component" value="Unassembled WGS sequence"/>
</dbReference>
<keyword evidence="5" id="KW-0812">Transmembrane</keyword>
<evidence type="ECO:0000313" key="11">
    <source>
        <dbReference type="Proteomes" id="UP000287798"/>
    </source>
</evidence>
<organism evidence="10 11">
    <name type="scientific">Thiohalobacter thiocyanaticus</name>
    <dbReference type="NCBI Taxonomy" id="585455"/>
    <lineage>
        <taxon>Bacteria</taxon>
        <taxon>Pseudomonadati</taxon>
        <taxon>Pseudomonadota</taxon>
        <taxon>Gammaproteobacteria</taxon>
        <taxon>Thiohalobacterales</taxon>
        <taxon>Thiohalobacteraceae</taxon>
        <taxon>Thiohalobacter</taxon>
    </lineage>
</organism>
<dbReference type="GO" id="GO:0005886">
    <property type="term" value="C:plasma membrane"/>
    <property type="evidence" value="ECO:0007669"/>
    <property type="project" value="UniProtKB-SubCell"/>
</dbReference>
<keyword evidence="6" id="KW-0735">Signal-anchor</keyword>
<protein>
    <recommendedName>
        <fullName evidence="4">Cytochrome c oxidase assembly protein CtaG</fullName>
    </recommendedName>
</protein>
<evidence type="ECO:0000256" key="2">
    <source>
        <dbReference type="ARBA" id="ARBA00004382"/>
    </source>
</evidence>
<evidence type="ECO:0000256" key="5">
    <source>
        <dbReference type="ARBA" id="ARBA00022692"/>
    </source>
</evidence>
<evidence type="ECO:0000256" key="6">
    <source>
        <dbReference type="ARBA" id="ARBA00022968"/>
    </source>
</evidence>
<keyword evidence="9" id="KW-0472">Membrane</keyword>
<dbReference type="PANTHER" id="PTHR21320:SF3">
    <property type="entry name" value="CYTOCHROME C OXIDASE ASSEMBLY PROTEIN COX11, MITOCHONDRIAL-RELATED"/>
    <property type="match status" value="1"/>
</dbReference>
<keyword evidence="8" id="KW-0186">Copper</keyword>
<dbReference type="InterPro" id="IPR023471">
    <property type="entry name" value="CtaG/Cox11_dom_sf"/>
</dbReference>
<dbReference type="Gene3D" id="2.60.370.10">
    <property type="entry name" value="Ctag/Cox11"/>
    <property type="match status" value="1"/>
</dbReference>
<sequence length="181" mass="19989">MLFVAVGMFGFGFAMVPFYNVFCDITGLNGKTASGPTQTLEEQPAATDRTVTVEFIANLNQGMPWEFRPEVNKMEVQPGKAYTVRFYAHNGTGREVVAHAVPSVTPGLAAKHFHKTECFCFTEQKFGADEGRWMPVRFMVDPELSDKHNELTLSYTFFDTGARTAAAPKGLEAVHPATQTN</sequence>
<dbReference type="SUPFAM" id="SSF110111">
    <property type="entry name" value="Ctag/Cox11"/>
    <property type="match status" value="1"/>
</dbReference>
<keyword evidence="7" id="KW-1133">Transmembrane helix</keyword>
<comment type="function">
    <text evidence="1">Exerts its effect at some terminal stage of cytochrome c oxidase synthesis, probably by being involved in the insertion of the copper B into subunit I.</text>
</comment>
<gene>
    <name evidence="10" type="ORF">D6C00_09225</name>
</gene>
<evidence type="ECO:0000256" key="8">
    <source>
        <dbReference type="ARBA" id="ARBA00023008"/>
    </source>
</evidence>
<keyword evidence="11" id="KW-1185">Reference proteome</keyword>
<evidence type="ECO:0000256" key="3">
    <source>
        <dbReference type="ARBA" id="ARBA00009620"/>
    </source>
</evidence>
<evidence type="ECO:0000313" key="10">
    <source>
        <dbReference type="EMBL" id="RRQ23095.1"/>
    </source>
</evidence>